<proteinExistence type="predicted"/>
<dbReference type="KEGG" id="ntd:EGO55_00510"/>
<evidence type="ECO:0000259" key="1">
    <source>
        <dbReference type="Pfam" id="PF13460"/>
    </source>
</evidence>
<organism evidence="2 3">
    <name type="scientific">Caenibius tardaugens NBRC 16725</name>
    <dbReference type="NCBI Taxonomy" id="1219035"/>
    <lineage>
        <taxon>Bacteria</taxon>
        <taxon>Pseudomonadati</taxon>
        <taxon>Pseudomonadota</taxon>
        <taxon>Alphaproteobacteria</taxon>
        <taxon>Sphingomonadales</taxon>
        <taxon>Erythrobacteraceae</taxon>
        <taxon>Caenibius</taxon>
    </lineage>
</organism>
<dbReference type="PANTHER" id="PTHR14097">
    <property type="entry name" value="OXIDOREDUCTASE HTATIP2"/>
    <property type="match status" value="1"/>
</dbReference>
<gene>
    <name evidence="2" type="ORF">NT2_02_01970</name>
</gene>
<dbReference type="InterPro" id="IPR036291">
    <property type="entry name" value="NAD(P)-bd_dom_sf"/>
</dbReference>
<accession>U2YIF4</accession>
<dbReference type="PANTHER" id="PTHR14097:SF7">
    <property type="entry name" value="OXIDOREDUCTASE HTATIP2"/>
    <property type="match status" value="1"/>
</dbReference>
<dbReference type="OrthoDB" id="9798632at2"/>
<comment type="caution">
    <text evidence="2">The sequence shown here is derived from an EMBL/GenBank/DDBJ whole genome shotgun (WGS) entry which is preliminary data.</text>
</comment>
<feature type="domain" description="NAD(P)-binding" evidence="1">
    <location>
        <begin position="10"/>
        <end position="156"/>
    </location>
</feature>
<dbReference type="Gene3D" id="3.40.50.720">
    <property type="entry name" value="NAD(P)-binding Rossmann-like Domain"/>
    <property type="match status" value="1"/>
</dbReference>
<dbReference type="AlphaFoldDB" id="U2YIF4"/>
<protein>
    <recommendedName>
        <fullName evidence="1">NAD(P)-binding domain-containing protein</fullName>
    </recommendedName>
</protein>
<dbReference type="EMBL" id="BASZ01000002">
    <property type="protein sequence ID" value="GAD48115.1"/>
    <property type="molecule type" value="Genomic_DNA"/>
</dbReference>
<dbReference type="RefSeq" id="WP_021689022.1">
    <property type="nucleotide sequence ID" value="NZ_BASZ01000002.1"/>
</dbReference>
<evidence type="ECO:0000313" key="3">
    <source>
        <dbReference type="Proteomes" id="UP000016568"/>
    </source>
</evidence>
<dbReference type="SUPFAM" id="SSF51735">
    <property type="entry name" value="NAD(P)-binding Rossmann-fold domains"/>
    <property type="match status" value="1"/>
</dbReference>
<dbReference type="eggNOG" id="COG0702">
    <property type="taxonomic scope" value="Bacteria"/>
</dbReference>
<dbReference type="Pfam" id="PF13460">
    <property type="entry name" value="NAD_binding_10"/>
    <property type="match status" value="1"/>
</dbReference>
<keyword evidence="3" id="KW-1185">Reference proteome</keyword>
<reference evidence="2 3" key="1">
    <citation type="submission" date="2013-09" db="EMBL/GenBank/DDBJ databases">
        <title>Whole genome shotgun sequence of Novosphingobium tardaugens NBRC 16725.</title>
        <authorList>
            <person name="Isaki S."/>
            <person name="Hosoyama A."/>
            <person name="Tsuchikane K."/>
            <person name="Katsumata H."/>
            <person name="Ando Y."/>
            <person name="Yamazaki S."/>
            <person name="Fujita N."/>
        </authorList>
    </citation>
    <scope>NUCLEOTIDE SEQUENCE [LARGE SCALE GENOMIC DNA]</scope>
    <source>
        <strain evidence="2 3">NBRC 16725</strain>
    </source>
</reference>
<dbReference type="Proteomes" id="UP000016568">
    <property type="component" value="Unassembled WGS sequence"/>
</dbReference>
<sequence length="240" mass="27007">MSKRRVLVIGATGLIGRAVMQCAVGYEPVHLAAIARRRIELPMGARMEMFVADSAHWADIIESLQPDAVVCALGTTWAKSGEDEDAFRAVDEKLVLQVAQATKDAGIRQFICVSAIGAGRQSKHLYMRVKGEVEDTLQKMRFTRLDILRPGLLRGTRDDADPRPRERLAITLSPLIDLLLHGSYRRYRSISDKRMAQVILELAQERAGGRFVHEYDSLMRIARRFERDRAERDGAGHGQR</sequence>
<dbReference type="InterPro" id="IPR016040">
    <property type="entry name" value="NAD(P)-bd_dom"/>
</dbReference>
<name>U2YIF4_9SPHN</name>
<evidence type="ECO:0000313" key="2">
    <source>
        <dbReference type="EMBL" id="GAD48115.1"/>
    </source>
</evidence>